<comment type="caution">
    <text evidence="2">The sequence shown here is derived from an EMBL/GenBank/DDBJ whole genome shotgun (WGS) entry which is preliminary data.</text>
</comment>
<reference evidence="3" key="1">
    <citation type="journal article" date="2019" name="Int. J. Syst. Evol. Microbiol.">
        <title>The Global Catalogue of Microorganisms (GCM) 10K type strain sequencing project: providing services to taxonomists for standard genome sequencing and annotation.</title>
        <authorList>
            <consortium name="The Broad Institute Genomics Platform"/>
            <consortium name="The Broad Institute Genome Sequencing Center for Infectious Disease"/>
            <person name="Wu L."/>
            <person name="Ma J."/>
        </authorList>
    </citation>
    <scope>NUCLEOTIDE SEQUENCE [LARGE SCALE GENOMIC DNA]</scope>
    <source>
        <strain evidence="3">CCUG 49339</strain>
    </source>
</reference>
<feature type="transmembrane region" description="Helical" evidence="1">
    <location>
        <begin position="36"/>
        <end position="57"/>
    </location>
</feature>
<feature type="transmembrane region" description="Helical" evidence="1">
    <location>
        <begin position="63"/>
        <end position="80"/>
    </location>
</feature>
<evidence type="ECO:0000313" key="3">
    <source>
        <dbReference type="Proteomes" id="UP001597214"/>
    </source>
</evidence>
<name>A0ABW4LX22_9BACI</name>
<keyword evidence="1" id="KW-0472">Membrane</keyword>
<gene>
    <name evidence="2" type="ORF">ACFSCX_25075</name>
</gene>
<keyword evidence="1" id="KW-0812">Transmembrane</keyword>
<dbReference type="Proteomes" id="UP001597214">
    <property type="component" value="Unassembled WGS sequence"/>
</dbReference>
<accession>A0ABW4LX22</accession>
<evidence type="ECO:0000313" key="2">
    <source>
        <dbReference type="EMBL" id="MFD1739745.1"/>
    </source>
</evidence>
<sequence>MGVTETLLLFFLMSVVTYITRRTLLRVPSDFFSSRMKNGLSFIPIGILAGLIFPSLFLQNKEFVINPIYLVASILCLLLMKLSKNVFLSFGVSVAGVVLINLLVN</sequence>
<feature type="transmembrane region" description="Helical" evidence="1">
    <location>
        <begin position="87"/>
        <end position="104"/>
    </location>
</feature>
<keyword evidence="3" id="KW-1185">Reference proteome</keyword>
<protein>
    <submittedName>
        <fullName evidence="2">AzlD domain-containing protein</fullName>
    </submittedName>
</protein>
<keyword evidence="1" id="KW-1133">Transmembrane helix</keyword>
<dbReference type="EMBL" id="JBHUEM010000057">
    <property type="protein sequence ID" value="MFD1739745.1"/>
    <property type="molecule type" value="Genomic_DNA"/>
</dbReference>
<proteinExistence type="predicted"/>
<feature type="transmembrane region" description="Helical" evidence="1">
    <location>
        <begin position="6"/>
        <end position="24"/>
    </location>
</feature>
<organism evidence="2 3">
    <name type="scientific">Bacillus salitolerans</name>
    <dbReference type="NCBI Taxonomy" id="1437434"/>
    <lineage>
        <taxon>Bacteria</taxon>
        <taxon>Bacillati</taxon>
        <taxon>Bacillota</taxon>
        <taxon>Bacilli</taxon>
        <taxon>Bacillales</taxon>
        <taxon>Bacillaceae</taxon>
        <taxon>Bacillus</taxon>
    </lineage>
</organism>
<dbReference type="Pfam" id="PF05437">
    <property type="entry name" value="AzlD"/>
    <property type="match status" value="1"/>
</dbReference>
<dbReference type="RefSeq" id="WP_377930998.1">
    <property type="nucleotide sequence ID" value="NZ_JBHUEM010000057.1"/>
</dbReference>
<evidence type="ECO:0000256" key="1">
    <source>
        <dbReference type="SAM" id="Phobius"/>
    </source>
</evidence>
<dbReference type="InterPro" id="IPR008407">
    <property type="entry name" value="Brnchd-chn_aa_trnsp_AzlD"/>
</dbReference>